<sequence length="399" mass="43496">MGRTKSKRKQLSKAEIHASAPSASSSSASEPSLSVQDLLIQSAQHIASLDYDGAKALCLQAVELAHKQGQEGGDPRLLRDALEILGTVELELGEVDEAREHFLASIQLGSALPDPSPAPHLYLAQLASTPQESLTHFSNALTLLQAKLAAIEKAKLGGDGGAGTQEELEDEGEIRRSASRALVGMTELYLTDLCFEPDAEQHCEAYLKQAADLDPSDPETLASVRLSQQREQDAKEAASKGWSIWRNIDTDSPLYPPSSARLSCAKLFLELSEHVPALEILQRLENEDDEDSEVWYLSGWAWWLLGESRGDAESTEKEESREECWSEAKLCLENYIRLEERDSEETDPEQLAHVRELLGKLDAAGIVASAGAEVEGDGEGEAIGDGEWEDASDDDAMEE</sequence>
<dbReference type="SUPFAM" id="SSF48452">
    <property type="entry name" value="TPR-like"/>
    <property type="match status" value="1"/>
</dbReference>
<accession>A0A0D6EFU5</accession>
<evidence type="ECO:0000313" key="3">
    <source>
        <dbReference type="Proteomes" id="UP000243876"/>
    </source>
</evidence>
<organism evidence="2 3">
    <name type="scientific">Sporidiobolus salmonicolor</name>
    <name type="common">Yeast-like fungus</name>
    <name type="synonym">Sporobolomyces salmonicolor</name>
    <dbReference type="NCBI Taxonomy" id="5005"/>
    <lineage>
        <taxon>Eukaryota</taxon>
        <taxon>Fungi</taxon>
        <taxon>Dikarya</taxon>
        <taxon>Basidiomycota</taxon>
        <taxon>Pucciniomycotina</taxon>
        <taxon>Microbotryomycetes</taxon>
        <taxon>Sporidiobolales</taxon>
        <taxon>Sporidiobolaceae</taxon>
        <taxon>Sporobolomyces</taxon>
    </lineage>
</organism>
<dbReference type="CDD" id="cd24142">
    <property type="entry name" value="ACL4-like"/>
    <property type="match status" value="1"/>
</dbReference>
<feature type="region of interest" description="Disordered" evidence="1">
    <location>
        <begin position="1"/>
        <end position="31"/>
    </location>
</feature>
<dbReference type="Gene3D" id="1.25.40.10">
    <property type="entry name" value="Tetratricopeptide repeat domain"/>
    <property type="match status" value="2"/>
</dbReference>
<name>A0A0D6EFU5_SPOSA</name>
<dbReference type="AlphaFoldDB" id="A0A0D6EFU5"/>
<evidence type="ECO:0000313" key="2">
    <source>
        <dbReference type="EMBL" id="CEQ38887.1"/>
    </source>
</evidence>
<keyword evidence="3" id="KW-1185">Reference proteome</keyword>
<reference evidence="3" key="1">
    <citation type="submission" date="2015-02" db="EMBL/GenBank/DDBJ databases">
        <authorList>
            <person name="Gon?alves P."/>
        </authorList>
    </citation>
    <scope>NUCLEOTIDE SEQUENCE [LARGE SCALE GENOMIC DNA]</scope>
</reference>
<feature type="compositionally biased region" description="Low complexity" evidence="1">
    <location>
        <begin position="18"/>
        <end position="31"/>
    </location>
</feature>
<proteinExistence type="predicted"/>
<protein>
    <submittedName>
        <fullName evidence="2">SPOSA6832_00366-mRNA-1:cds</fullName>
    </submittedName>
</protein>
<dbReference type="EMBL" id="CENE01000001">
    <property type="protein sequence ID" value="CEQ38887.1"/>
    <property type="molecule type" value="Genomic_DNA"/>
</dbReference>
<evidence type="ECO:0000256" key="1">
    <source>
        <dbReference type="SAM" id="MobiDB-lite"/>
    </source>
</evidence>
<feature type="region of interest" description="Disordered" evidence="1">
    <location>
        <begin position="369"/>
        <end position="399"/>
    </location>
</feature>
<feature type="compositionally biased region" description="Basic residues" evidence="1">
    <location>
        <begin position="1"/>
        <end position="11"/>
    </location>
</feature>
<dbReference type="InterPro" id="IPR011990">
    <property type="entry name" value="TPR-like_helical_dom_sf"/>
</dbReference>
<dbReference type="Proteomes" id="UP000243876">
    <property type="component" value="Unassembled WGS sequence"/>
</dbReference>
<gene>
    <name evidence="2" type="primary">SPOSA6832_00366</name>
</gene>
<feature type="compositionally biased region" description="Acidic residues" evidence="1">
    <location>
        <begin position="374"/>
        <end position="399"/>
    </location>
</feature>
<dbReference type="OrthoDB" id="1914839at2759"/>